<accession>A0ABQ9D194</accession>
<name>A0ABQ9D194_9PASS</name>
<evidence type="ECO:0000313" key="1">
    <source>
        <dbReference type="EMBL" id="KAJ7410213.1"/>
    </source>
</evidence>
<reference evidence="1" key="1">
    <citation type="submission" date="2019-10" db="EMBL/GenBank/DDBJ databases">
        <authorList>
            <person name="Soares A.E.R."/>
            <person name="Aleixo A."/>
            <person name="Schneider P."/>
            <person name="Miyaki C.Y."/>
            <person name="Schneider M.P."/>
            <person name="Mello C."/>
            <person name="Vasconcelos A.T.R."/>
        </authorList>
    </citation>
    <scope>NUCLEOTIDE SEQUENCE</scope>
    <source>
        <tissue evidence="1">Muscle</tissue>
    </source>
</reference>
<evidence type="ECO:0000313" key="2">
    <source>
        <dbReference type="Proteomes" id="UP001145742"/>
    </source>
</evidence>
<gene>
    <name evidence="1" type="ORF">WISP_109926</name>
</gene>
<proteinExistence type="predicted"/>
<dbReference type="Proteomes" id="UP001145742">
    <property type="component" value="Unassembled WGS sequence"/>
</dbReference>
<protein>
    <recommendedName>
        <fullName evidence="3">Reverse transcriptase domain-containing protein</fullName>
    </recommendedName>
</protein>
<organism evidence="1 2">
    <name type="scientific">Willisornis vidua</name>
    <name type="common">Xingu scale-backed antbird</name>
    <dbReference type="NCBI Taxonomy" id="1566151"/>
    <lineage>
        <taxon>Eukaryota</taxon>
        <taxon>Metazoa</taxon>
        <taxon>Chordata</taxon>
        <taxon>Craniata</taxon>
        <taxon>Vertebrata</taxon>
        <taxon>Euteleostomi</taxon>
        <taxon>Archelosauria</taxon>
        <taxon>Archosauria</taxon>
        <taxon>Dinosauria</taxon>
        <taxon>Saurischia</taxon>
        <taxon>Theropoda</taxon>
        <taxon>Coelurosauria</taxon>
        <taxon>Aves</taxon>
        <taxon>Neognathae</taxon>
        <taxon>Neoaves</taxon>
        <taxon>Telluraves</taxon>
        <taxon>Australaves</taxon>
        <taxon>Passeriformes</taxon>
        <taxon>Thamnophilidae</taxon>
        <taxon>Willisornis</taxon>
    </lineage>
</organism>
<keyword evidence="2" id="KW-1185">Reference proteome</keyword>
<evidence type="ECO:0008006" key="3">
    <source>
        <dbReference type="Google" id="ProtNLM"/>
    </source>
</evidence>
<comment type="caution">
    <text evidence="1">The sequence shown here is derived from an EMBL/GenBank/DDBJ whole genome shotgun (WGS) entry which is preliminary data.</text>
</comment>
<sequence length="84" mass="9821">MVQGIIFKCGKLQRKFEQVFQAKYEQMTSATIITFFDETATWMDQKRAMDIVYLDFSKAFDTVSHNILINKLRKCGLDEDSEVD</sequence>
<dbReference type="EMBL" id="WHWB01034418">
    <property type="protein sequence ID" value="KAJ7410213.1"/>
    <property type="molecule type" value="Genomic_DNA"/>
</dbReference>
<dbReference type="PANTHER" id="PTHR33332">
    <property type="entry name" value="REVERSE TRANSCRIPTASE DOMAIN-CONTAINING PROTEIN"/>
    <property type="match status" value="1"/>
</dbReference>